<dbReference type="InterPro" id="IPR029058">
    <property type="entry name" value="AB_hydrolase_fold"/>
</dbReference>
<dbReference type="OrthoDB" id="9809261at2"/>
<dbReference type="Proteomes" id="UP000318017">
    <property type="component" value="Chromosome"/>
</dbReference>
<dbReference type="Gene3D" id="3.40.50.1820">
    <property type="entry name" value="alpha/beta hydrolase"/>
    <property type="match status" value="1"/>
</dbReference>
<evidence type="ECO:0000313" key="6">
    <source>
        <dbReference type="Proteomes" id="UP000318017"/>
    </source>
</evidence>
<evidence type="ECO:0000313" key="5">
    <source>
        <dbReference type="EMBL" id="QDV25742.1"/>
    </source>
</evidence>
<feature type="domain" description="4-O-methyl-glucuronoyl methylesterase-like" evidence="4">
    <location>
        <begin position="69"/>
        <end position="191"/>
    </location>
</feature>
<reference evidence="5 6" key="1">
    <citation type="submission" date="2019-02" db="EMBL/GenBank/DDBJ databases">
        <title>Deep-cultivation of Planctomycetes and their phenomic and genomic characterization uncovers novel biology.</title>
        <authorList>
            <person name="Wiegand S."/>
            <person name="Jogler M."/>
            <person name="Boedeker C."/>
            <person name="Pinto D."/>
            <person name="Vollmers J."/>
            <person name="Rivas-Marin E."/>
            <person name="Kohn T."/>
            <person name="Peeters S.H."/>
            <person name="Heuer A."/>
            <person name="Rast P."/>
            <person name="Oberbeckmann S."/>
            <person name="Bunk B."/>
            <person name="Jeske O."/>
            <person name="Meyerdierks A."/>
            <person name="Storesund J.E."/>
            <person name="Kallscheuer N."/>
            <person name="Luecker S."/>
            <person name="Lage O.M."/>
            <person name="Pohl T."/>
            <person name="Merkel B.J."/>
            <person name="Hornburger P."/>
            <person name="Mueller R.-W."/>
            <person name="Bruemmer F."/>
            <person name="Labrenz M."/>
            <person name="Spormann A.M."/>
            <person name="Op den Camp H."/>
            <person name="Overmann J."/>
            <person name="Amann R."/>
            <person name="Jetten M.S.M."/>
            <person name="Mascher T."/>
            <person name="Medema M.H."/>
            <person name="Devos D.P."/>
            <person name="Kaster A.-K."/>
            <person name="Ovreas L."/>
            <person name="Rohde M."/>
            <person name="Galperin M.Y."/>
            <person name="Jogler C."/>
        </authorList>
    </citation>
    <scope>NUCLEOTIDE SEQUENCE [LARGE SCALE GENOMIC DNA]</scope>
    <source>
        <strain evidence="5 6">Q31a</strain>
    </source>
</reference>
<dbReference type="KEGG" id="ahel:Q31a_40690"/>
<dbReference type="RefSeq" id="WP_145081248.1">
    <property type="nucleotide sequence ID" value="NZ_CP036298.1"/>
</dbReference>
<accession>A0A518GAW1</accession>
<dbReference type="InterPro" id="IPR054579">
    <property type="entry name" value="GCE-like_dom"/>
</dbReference>
<evidence type="ECO:0000256" key="2">
    <source>
        <dbReference type="ARBA" id="ARBA00022729"/>
    </source>
</evidence>
<dbReference type="EMBL" id="CP036298">
    <property type="protein sequence ID" value="QDV25742.1"/>
    <property type="molecule type" value="Genomic_DNA"/>
</dbReference>
<keyword evidence="2" id="KW-0732">Signal</keyword>
<dbReference type="SUPFAM" id="SSF53474">
    <property type="entry name" value="alpha/beta-Hydrolases"/>
    <property type="match status" value="1"/>
</dbReference>
<keyword evidence="1" id="KW-0719">Serine esterase</keyword>
<dbReference type="AlphaFoldDB" id="A0A518GAW1"/>
<keyword evidence="6" id="KW-1185">Reference proteome</keyword>
<proteinExistence type="predicted"/>
<dbReference type="Pfam" id="PF22244">
    <property type="entry name" value="GCE_fung"/>
    <property type="match status" value="1"/>
</dbReference>
<protein>
    <recommendedName>
        <fullName evidence="4">4-O-methyl-glucuronoyl methylesterase-like domain-containing protein</fullName>
    </recommendedName>
</protein>
<sequence>MQTRHHPARHGRGSRLVRRSLAGGNGYRATYALATVYHDQIDPDNYRNDFTDGVHPLFYGKGQSKPEPTEWGSIGTWAWNLSRVLVYLETDEQVDASRIAVIGHSRLGKAALWASAQVTRFAMVISNDSGCGGDALYRRCYGARIHHTIKPVGYRFCTNHQQYQHKEDALPVDQHMLMALVAPRPFYVASATNDR</sequence>
<evidence type="ECO:0000256" key="1">
    <source>
        <dbReference type="ARBA" id="ARBA00022487"/>
    </source>
</evidence>
<keyword evidence="3" id="KW-0378">Hydrolase</keyword>
<organism evidence="5 6">
    <name type="scientific">Aureliella helgolandensis</name>
    <dbReference type="NCBI Taxonomy" id="2527968"/>
    <lineage>
        <taxon>Bacteria</taxon>
        <taxon>Pseudomonadati</taxon>
        <taxon>Planctomycetota</taxon>
        <taxon>Planctomycetia</taxon>
        <taxon>Pirellulales</taxon>
        <taxon>Pirellulaceae</taxon>
        <taxon>Aureliella</taxon>
    </lineage>
</organism>
<evidence type="ECO:0000259" key="4">
    <source>
        <dbReference type="Pfam" id="PF22244"/>
    </source>
</evidence>
<name>A0A518GAW1_9BACT</name>
<gene>
    <name evidence="5" type="ORF">Q31a_40690</name>
</gene>
<dbReference type="GO" id="GO:0052689">
    <property type="term" value="F:carboxylic ester hydrolase activity"/>
    <property type="evidence" value="ECO:0007669"/>
    <property type="project" value="UniProtKB-KW"/>
</dbReference>
<evidence type="ECO:0000256" key="3">
    <source>
        <dbReference type="ARBA" id="ARBA00022801"/>
    </source>
</evidence>